<proteinExistence type="predicted"/>
<dbReference type="Gene3D" id="3.30.1310.20">
    <property type="entry name" value="PRTase-like"/>
    <property type="match status" value="1"/>
</dbReference>
<name>A0A7V5U1T3_9BACT</name>
<dbReference type="EMBL" id="DROK01000001">
    <property type="protein sequence ID" value="HHI96226.1"/>
    <property type="molecule type" value="Genomic_DNA"/>
</dbReference>
<dbReference type="SUPFAM" id="SSF53271">
    <property type="entry name" value="PRTase-like"/>
    <property type="match status" value="1"/>
</dbReference>
<dbReference type="Gene3D" id="3.40.50.2020">
    <property type="match status" value="1"/>
</dbReference>
<keyword evidence="2" id="KW-0808">Transferase</keyword>
<dbReference type="AlphaFoldDB" id="A0A7V5U1T3"/>
<dbReference type="Proteomes" id="UP000886101">
    <property type="component" value="Unassembled WGS sequence"/>
</dbReference>
<accession>A0A7V5U1T3</accession>
<organism evidence="2">
    <name type="scientific">Thermodesulfatator atlanticus</name>
    <dbReference type="NCBI Taxonomy" id="501497"/>
    <lineage>
        <taxon>Bacteria</taxon>
        <taxon>Pseudomonadati</taxon>
        <taxon>Thermodesulfobacteriota</taxon>
        <taxon>Thermodesulfobacteria</taxon>
        <taxon>Thermodesulfobacteriales</taxon>
        <taxon>Thermodesulfatatoraceae</taxon>
        <taxon>Thermodesulfatator</taxon>
    </lineage>
</organism>
<dbReference type="GO" id="GO:0016757">
    <property type="term" value="F:glycosyltransferase activity"/>
    <property type="evidence" value="ECO:0007669"/>
    <property type="project" value="UniProtKB-KW"/>
</dbReference>
<protein>
    <submittedName>
        <fullName evidence="2">Phosphoribosyltransferase</fullName>
    </submittedName>
</protein>
<sequence length="233" mass="25629">MAKIYVNKALTNKVYVFKDRYEAGEILAEMMKDRYEGAPQTVVLAIPAGGVPVGLVLAQRLKLPFDLIIVRKIHFPDNPEAGFGAISFDGEVLLNEELVAYAGLTPEVISRQIALEKKDLAERELLFRRGKPFPDLAGQTVILVDDGLASGYTMMAAVKSARRRGAGKIVVAVPTASQRALEKLSPLVEEIYCANVRSGAFFAVADAYQNWYDLGREEVISLLEKAGYYAEEN</sequence>
<dbReference type="Pfam" id="PF00156">
    <property type="entry name" value="Pribosyltran"/>
    <property type="match status" value="1"/>
</dbReference>
<dbReference type="CDD" id="cd06223">
    <property type="entry name" value="PRTases_typeI"/>
    <property type="match status" value="1"/>
</dbReference>
<comment type="caution">
    <text evidence="2">The sequence shown here is derived from an EMBL/GenBank/DDBJ whole genome shotgun (WGS) entry which is preliminary data.</text>
</comment>
<gene>
    <name evidence="2" type="ORF">ENJ96_00040</name>
</gene>
<keyword evidence="2" id="KW-0328">Glycosyltransferase</keyword>
<evidence type="ECO:0000259" key="1">
    <source>
        <dbReference type="Pfam" id="PF00156"/>
    </source>
</evidence>
<dbReference type="InterPro" id="IPR029057">
    <property type="entry name" value="PRTase-like"/>
</dbReference>
<feature type="domain" description="Phosphoribosyltransferase" evidence="1">
    <location>
        <begin position="26"/>
        <end position="175"/>
    </location>
</feature>
<dbReference type="InterPro" id="IPR000836">
    <property type="entry name" value="PRTase_dom"/>
</dbReference>
<reference evidence="2" key="1">
    <citation type="journal article" date="2020" name="mSystems">
        <title>Genome- and Community-Level Interaction Insights into Carbon Utilization and Element Cycling Functions of Hydrothermarchaeota in Hydrothermal Sediment.</title>
        <authorList>
            <person name="Zhou Z."/>
            <person name="Liu Y."/>
            <person name="Xu W."/>
            <person name="Pan J."/>
            <person name="Luo Z.H."/>
            <person name="Li M."/>
        </authorList>
    </citation>
    <scope>NUCLEOTIDE SEQUENCE [LARGE SCALE GENOMIC DNA]</scope>
    <source>
        <strain evidence="2">HyVt-533</strain>
    </source>
</reference>
<evidence type="ECO:0000313" key="2">
    <source>
        <dbReference type="EMBL" id="HHI96226.1"/>
    </source>
</evidence>